<keyword evidence="3 6" id="KW-0488">Methylation</keyword>
<dbReference type="FunFam" id="3.30.160.20:FF:000004">
    <property type="entry name" value="Peptide chain release factor 1"/>
    <property type="match status" value="1"/>
</dbReference>
<dbReference type="FunFam" id="3.30.70.1660:FF:000002">
    <property type="entry name" value="Peptide chain release factor 1"/>
    <property type="match status" value="1"/>
</dbReference>
<evidence type="ECO:0000313" key="10">
    <source>
        <dbReference type="Proteomes" id="UP000053577"/>
    </source>
</evidence>
<dbReference type="PATRIC" id="fig|61435.5.peg.1322"/>
<dbReference type="Gene3D" id="3.30.160.20">
    <property type="match status" value="1"/>
</dbReference>
<dbReference type="InterPro" id="IPR050057">
    <property type="entry name" value="Prokaryotic/Mito_RF"/>
</dbReference>
<dbReference type="Pfam" id="PF00472">
    <property type="entry name" value="RF-1"/>
    <property type="match status" value="1"/>
</dbReference>
<dbReference type="RefSeq" id="WP_041342609.1">
    <property type="nucleotide sequence ID" value="NZ_CP019865.1"/>
</dbReference>
<keyword evidence="6" id="KW-0963">Cytoplasm</keyword>
<evidence type="ECO:0000256" key="2">
    <source>
        <dbReference type="ARBA" id="ARBA00010835"/>
    </source>
</evidence>
<dbReference type="InterPro" id="IPR045853">
    <property type="entry name" value="Pep_chain_release_fac_I_sf"/>
</dbReference>
<evidence type="ECO:0000256" key="4">
    <source>
        <dbReference type="ARBA" id="ARBA00022917"/>
    </source>
</evidence>
<comment type="function">
    <text evidence="1 6">Peptide chain release factor 1 directs the termination of translation in response to the peptide chain termination codons UAG and UAA.</text>
</comment>
<gene>
    <name evidence="6" type="primary">prfA</name>
    <name evidence="9" type="ORF">DA01_06720</name>
</gene>
<dbReference type="EMBL" id="JGYD01000025">
    <property type="protein sequence ID" value="KSV17117.1"/>
    <property type="molecule type" value="Genomic_DNA"/>
</dbReference>
<sequence length="355" mass="40488">MLERLENCEKRFREIEEEISKPEVINDARLVRTLAQERADLQTKVEMYRRYKAMSKELEDAKNLLENEKDEDMKDMVRGEIASLEKSMADLYTQMTLELLPKDPNDDKSIIMEIRAGTGGDEAGLFAADLYKMYTRYALLKNWKTEVIDINGNVAGIIKEVVFEVNGKGAFSRLKYERGVHRVQRVPQTEASGRIHTSTATVAVLPQVEEVDIDINMDDVRVDIFHSSGAGGQNVQKVATAIRLTHIPTGLVVCCQDERSQLKNKNKAFAVLRARLMELEQSKVDEERTESRRAQVGQADRSEKIRTYNFPQDRLTDHRIGLTAHNLPHILEGYLDEIIDTLATHEQTELLKGED</sequence>
<feature type="coiled-coil region" evidence="7">
    <location>
        <begin position="44"/>
        <end position="75"/>
    </location>
</feature>
<reference evidence="9 10" key="1">
    <citation type="journal article" date="2015" name="Sci. Rep.">
        <title>A comparative genomics and reductive dehalogenase gene transcription study of two chloroethene-respiring bacteria, Dehalococcoides mccartyi strains MB and 11a.</title>
        <authorList>
            <person name="Low A."/>
            <person name="Shen Z."/>
            <person name="Cheng D."/>
            <person name="Rogers M.J."/>
            <person name="Lee P.K."/>
            <person name="He J."/>
        </authorList>
    </citation>
    <scope>NUCLEOTIDE SEQUENCE [LARGE SCALE GENOMIC DNA]</scope>
    <source>
        <strain evidence="9 10">MB</strain>
    </source>
</reference>
<dbReference type="Gene3D" id="3.30.70.1660">
    <property type="match status" value="2"/>
</dbReference>
<dbReference type="Gene3D" id="6.10.140.1950">
    <property type="match status" value="1"/>
</dbReference>
<dbReference type="NCBIfam" id="NF001859">
    <property type="entry name" value="PRK00591.1"/>
    <property type="match status" value="1"/>
</dbReference>
<dbReference type="AlphaFoldDB" id="A0A0V8M016"/>
<comment type="subcellular location">
    <subcellularLocation>
        <location evidence="6">Cytoplasm</location>
    </subcellularLocation>
</comment>
<protein>
    <recommendedName>
        <fullName evidence="5 6">Peptide chain release factor 1</fullName>
        <shortName evidence="6">RF-1</shortName>
    </recommendedName>
</protein>
<comment type="caution">
    <text evidence="9">The sequence shown here is derived from an EMBL/GenBank/DDBJ whole genome shotgun (WGS) entry which is preliminary data.</text>
</comment>
<evidence type="ECO:0000256" key="7">
    <source>
        <dbReference type="SAM" id="Coils"/>
    </source>
</evidence>
<evidence type="ECO:0000256" key="6">
    <source>
        <dbReference type="HAMAP-Rule" id="MF_00093"/>
    </source>
</evidence>
<dbReference type="SUPFAM" id="SSF75620">
    <property type="entry name" value="Release factor"/>
    <property type="match status" value="1"/>
</dbReference>
<feature type="domain" description="Peptide chain release factor" evidence="8">
    <location>
        <begin position="63"/>
        <end position="177"/>
    </location>
</feature>
<comment type="similarity">
    <text evidence="2 6">Belongs to the prokaryotic/mitochondrial release factor family.</text>
</comment>
<accession>A0A0V8M016</accession>
<dbReference type="GO" id="GO:0005737">
    <property type="term" value="C:cytoplasm"/>
    <property type="evidence" value="ECO:0007669"/>
    <property type="project" value="UniProtKB-SubCell"/>
</dbReference>
<name>A0A0V8M016_9CHLR</name>
<dbReference type="InterPro" id="IPR005139">
    <property type="entry name" value="PCRF"/>
</dbReference>
<dbReference type="InterPro" id="IPR000352">
    <property type="entry name" value="Pep_chain_release_fac_I"/>
</dbReference>
<dbReference type="Pfam" id="PF03462">
    <property type="entry name" value="PCRF"/>
    <property type="match status" value="1"/>
</dbReference>
<comment type="PTM">
    <text evidence="6">Methylated by PrmC. Methylation increases the termination efficiency of RF1.</text>
</comment>
<dbReference type="OrthoDB" id="9806673at2"/>
<dbReference type="eggNOG" id="COG0216">
    <property type="taxonomic scope" value="Bacteria"/>
</dbReference>
<feature type="modified residue" description="N5-methylglutamine" evidence="6">
    <location>
        <position position="233"/>
    </location>
</feature>
<dbReference type="Proteomes" id="UP000053577">
    <property type="component" value="Unassembled WGS sequence"/>
</dbReference>
<evidence type="ECO:0000259" key="8">
    <source>
        <dbReference type="SMART" id="SM00937"/>
    </source>
</evidence>
<dbReference type="SMART" id="SM00937">
    <property type="entry name" value="PCRF"/>
    <property type="match status" value="1"/>
</dbReference>
<proteinExistence type="inferred from homology"/>
<dbReference type="GO" id="GO:0016149">
    <property type="term" value="F:translation release factor activity, codon specific"/>
    <property type="evidence" value="ECO:0007669"/>
    <property type="project" value="UniProtKB-UniRule"/>
</dbReference>
<dbReference type="PANTHER" id="PTHR43804">
    <property type="entry name" value="LD18447P"/>
    <property type="match status" value="1"/>
</dbReference>
<dbReference type="InterPro" id="IPR004373">
    <property type="entry name" value="RF-1"/>
</dbReference>
<evidence type="ECO:0000256" key="1">
    <source>
        <dbReference type="ARBA" id="ARBA00002986"/>
    </source>
</evidence>
<dbReference type="HAMAP" id="MF_00093">
    <property type="entry name" value="Rel_fac_1"/>
    <property type="match status" value="1"/>
</dbReference>
<keyword evidence="4 6" id="KW-0648">Protein biosynthesis</keyword>
<dbReference type="NCBIfam" id="TIGR00019">
    <property type="entry name" value="prfA"/>
    <property type="match status" value="1"/>
</dbReference>
<evidence type="ECO:0000256" key="3">
    <source>
        <dbReference type="ARBA" id="ARBA00022481"/>
    </source>
</evidence>
<keyword evidence="7" id="KW-0175">Coiled coil</keyword>
<organism evidence="9 10">
    <name type="scientific">Dehalococcoides mccartyi</name>
    <dbReference type="NCBI Taxonomy" id="61435"/>
    <lineage>
        <taxon>Bacteria</taxon>
        <taxon>Bacillati</taxon>
        <taxon>Chloroflexota</taxon>
        <taxon>Dehalococcoidia</taxon>
        <taxon>Dehalococcoidales</taxon>
        <taxon>Dehalococcoidaceae</taxon>
        <taxon>Dehalococcoides</taxon>
    </lineage>
</organism>
<evidence type="ECO:0000256" key="5">
    <source>
        <dbReference type="ARBA" id="ARBA00050039"/>
    </source>
</evidence>
<evidence type="ECO:0000313" key="9">
    <source>
        <dbReference type="EMBL" id="KSV17117.1"/>
    </source>
</evidence>
<dbReference type="PANTHER" id="PTHR43804:SF7">
    <property type="entry name" value="LD18447P"/>
    <property type="match status" value="1"/>
</dbReference>